<gene>
    <name evidence="2" type="primary">Dyak\GE28042</name>
    <name evidence="2" type="synonym">GE28042</name>
    <name evidence="2" type="ORF">Dyak_GE28042</name>
</gene>
<evidence type="ECO:0000256" key="1">
    <source>
        <dbReference type="SAM" id="MobiDB-lite"/>
    </source>
</evidence>
<proteinExistence type="predicted"/>
<feature type="compositionally biased region" description="Basic and acidic residues" evidence="1">
    <location>
        <begin position="1"/>
        <end position="12"/>
    </location>
</feature>
<reference evidence="2 3" key="2">
    <citation type="journal article" date="2007" name="PLoS Biol.">
        <title>Principles of genome evolution in the Drosophila melanogaster species group.</title>
        <authorList>
            <person name="Ranz J.M."/>
            <person name="Maurin D."/>
            <person name="Chan Y.S."/>
            <person name="von Grotthuss M."/>
            <person name="Hillier L.W."/>
            <person name="Roote J."/>
            <person name="Ashburner M."/>
            <person name="Bergman C.M."/>
        </authorList>
    </citation>
    <scope>NUCLEOTIDE SEQUENCE [LARGE SCALE GENOMIC DNA]</scope>
    <source>
        <strain evidence="3">Tai18E2 / Tucson 14021-0261.01</strain>
    </source>
</reference>
<evidence type="ECO:0000313" key="2">
    <source>
        <dbReference type="EMBL" id="KRK05519.1"/>
    </source>
</evidence>
<dbReference type="KEGG" id="dya:Dyak_GE28042"/>
<evidence type="ECO:0000313" key="3">
    <source>
        <dbReference type="Proteomes" id="UP000002282"/>
    </source>
</evidence>
<protein>
    <submittedName>
        <fullName evidence="2">Uncharacterized protein</fullName>
    </submittedName>
</protein>
<feature type="region of interest" description="Disordered" evidence="1">
    <location>
        <begin position="1"/>
        <end position="24"/>
    </location>
</feature>
<dbReference type="EMBL" id="CH892552">
    <property type="protein sequence ID" value="KRK05519.1"/>
    <property type="molecule type" value="Genomic_DNA"/>
</dbReference>
<organism evidence="2 3">
    <name type="scientific">Drosophila yakuba</name>
    <name type="common">Fruit fly</name>
    <dbReference type="NCBI Taxonomy" id="7245"/>
    <lineage>
        <taxon>Eukaryota</taxon>
        <taxon>Metazoa</taxon>
        <taxon>Ecdysozoa</taxon>
        <taxon>Arthropoda</taxon>
        <taxon>Hexapoda</taxon>
        <taxon>Insecta</taxon>
        <taxon>Pterygota</taxon>
        <taxon>Neoptera</taxon>
        <taxon>Endopterygota</taxon>
        <taxon>Diptera</taxon>
        <taxon>Brachycera</taxon>
        <taxon>Muscomorpha</taxon>
        <taxon>Ephydroidea</taxon>
        <taxon>Drosophilidae</taxon>
        <taxon>Drosophila</taxon>
        <taxon>Sophophora</taxon>
    </lineage>
</organism>
<accession>A0A0R1E8U2</accession>
<dbReference type="Proteomes" id="UP000002282">
    <property type="component" value="Unassembled WGS sequence"/>
</dbReference>
<reference evidence="2 3" key="1">
    <citation type="journal article" date="2007" name="Nature">
        <title>Evolution of genes and genomes on the Drosophila phylogeny.</title>
        <authorList>
            <consortium name="Drosophila 12 Genomes Consortium"/>
            <person name="Clark A.G."/>
            <person name="Eisen M.B."/>
            <person name="Smith D.R."/>
            <person name="Bergman C.M."/>
            <person name="Oliver B."/>
            <person name="Markow T.A."/>
            <person name="Kaufman T.C."/>
            <person name="Kellis M."/>
            <person name="Gelbart W."/>
            <person name="Iyer V.N."/>
            <person name="Pollard D.A."/>
            <person name="Sackton T.B."/>
            <person name="Larracuente A.M."/>
            <person name="Singh N.D."/>
            <person name="Abad J.P."/>
            <person name="Abt D.N."/>
            <person name="Adryan B."/>
            <person name="Aguade M."/>
            <person name="Akashi H."/>
            <person name="Anderson W.W."/>
            <person name="Aquadro C.F."/>
            <person name="Ardell D.H."/>
            <person name="Arguello R."/>
            <person name="Artieri C.G."/>
            <person name="Barbash D.A."/>
            <person name="Barker D."/>
            <person name="Barsanti P."/>
            <person name="Batterham P."/>
            <person name="Batzoglou S."/>
            <person name="Begun D."/>
            <person name="Bhutkar A."/>
            <person name="Blanco E."/>
            <person name="Bosak S.A."/>
            <person name="Bradley R.K."/>
            <person name="Brand A.D."/>
            <person name="Brent M.R."/>
            <person name="Brooks A.N."/>
            <person name="Brown R.H."/>
            <person name="Butlin R.K."/>
            <person name="Caggese C."/>
            <person name="Calvi B.R."/>
            <person name="Bernardo de Carvalho A."/>
            <person name="Caspi A."/>
            <person name="Castrezana S."/>
            <person name="Celniker S.E."/>
            <person name="Chang J.L."/>
            <person name="Chapple C."/>
            <person name="Chatterji S."/>
            <person name="Chinwalla A."/>
            <person name="Civetta A."/>
            <person name="Clifton S.W."/>
            <person name="Comeron J.M."/>
            <person name="Costello J.C."/>
            <person name="Coyne J.A."/>
            <person name="Daub J."/>
            <person name="David R.G."/>
            <person name="Delcher A.L."/>
            <person name="Delehaunty K."/>
            <person name="Do C.B."/>
            <person name="Ebling H."/>
            <person name="Edwards K."/>
            <person name="Eickbush T."/>
            <person name="Evans J.D."/>
            <person name="Filipski A."/>
            <person name="Findeiss S."/>
            <person name="Freyhult E."/>
            <person name="Fulton L."/>
            <person name="Fulton R."/>
            <person name="Garcia A.C."/>
            <person name="Gardiner A."/>
            <person name="Garfield D.A."/>
            <person name="Garvin B.E."/>
            <person name="Gibson G."/>
            <person name="Gilbert D."/>
            <person name="Gnerre S."/>
            <person name="Godfrey J."/>
            <person name="Good R."/>
            <person name="Gotea V."/>
            <person name="Gravely B."/>
            <person name="Greenberg A.J."/>
            <person name="Griffiths-Jones S."/>
            <person name="Gross S."/>
            <person name="Guigo R."/>
            <person name="Gustafson E.A."/>
            <person name="Haerty W."/>
            <person name="Hahn M.W."/>
            <person name="Halligan D.L."/>
            <person name="Halpern A.L."/>
            <person name="Halter G.M."/>
            <person name="Han M.V."/>
            <person name="Heger A."/>
            <person name="Hillier L."/>
            <person name="Hinrichs A.S."/>
            <person name="Holmes I."/>
            <person name="Hoskins R.A."/>
            <person name="Hubisz M.J."/>
            <person name="Hultmark D."/>
            <person name="Huntley M.A."/>
            <person name="Jaffe D.B."/>
            <person name="Jagadeeshan S."/>
            <person name="Jeck W.R."/>
            <person name="Johnson J."/>
            <person name="Jones C.D."/>
            <person name="Jordan W.C."/>
            <person name="Karpen G.H."/>
            <person name="Kataoka E."/>
            <person name="Keightley P.D."/>
            <person name="Kheradpour P."/>
            <person name="Kirkness E.F."/>
            <person name="Koerich L.B."/>
            <person name="Kristiansen K."/>
            <person name="Kudrna D."/>
            <person name="Kulathinal R.J."/>
            <person name="Kumar S."/>
            <person name="Kwok R."/>
            <person name="Lander E."/>
            <person name="Langley C.H."/>
            <person name="Lapoint R."/>
            <person name="Lazzaro B.P."/>
            <person name="Lee S.J."/>
            <person name="Levesque L."/>
            <person name="Li R."/>
            <person name="Lin C.F."/>
            <person name="Lin M.F."/>
            <person name="Lindblad-Toh K."/>
            <person name="Llopart A."/>
            <person name="Long M."/>
            <person name="Low L."/>
            <person name="Lozovsky E."/>
            <person name="Lu J."/>
            <person name="Luo M."/>
            <person name="Machado C.A."/>
            <person name="Makalowski W."/>
            <person name="Marzo M."/>
            <person name="Matsuda M."/>
            <person name="Matzkin L."/>
            <person name="McAllister B."/>
            <person name="McBride C.S."/>
            <person name="McKernan B."/>
            <person name="McKernan K."/>
            <person name="Mendez-Lago M."/>
            <person name="Minx P."/>
            <person name="Mollenhauer M.U."/>
            <person name="Montooth K."/>
            <person name="Mount S.M."/>
            <person name="Mu X."/>
            <person name="Myers E."/>
            <person name="Negre B."/>
            <person name="Newfeld S."/>
            <person name="Nielsen R."/>
            <person name="Noor M.A."/>
            <person name="O'Grady P."/>
            <person name="Pachter L."/>
            <person name="Papaceit M."/>
            <person name="Parisi M.J."/>
            <person name="Parisi M."/>
            <person name="Parts L."/>
            <person name="Pedersen J.S."/>
            <person name="Pesole G."/>
            <person name="Phillippy A.M."/>
            <person name="Ponting C.P."/>
            <person name="Pop M."/>
            <person name="Porcelli D."/>
            <person name="Powell J.R."/>
            <person name="Prohaska S."/>
            <person name="Pruitt K."/>
            <person name="Puig M."/>
            <person name="Quesneville H."/>
            <person name="Ram K.R."/>
            <person name="Rand D."/>
            <person name="Rasmussen M.D."/>
            <person name="Reed L.K."/>
            <person name="Reenan R."/>
            <person name="Reily A."/>
            <person name="Remington K.A."/>
            <person name="Rieger T.T."/>
            <person name="Ritchie M.G."/>
            <person name="Robin C."/>
            <person name="Rogers Y.H."/>
            <person name="Rohde C."/>
            <person name="Rozas J."/>
            <person name="Rubenfield M.J."/>
            <person name="Ruiz A."/>
            <person name="Russo S."/>
            <person name="Salzberg S.L."/>
            <person name="Sanchez-Gracia A."/>
            <person name="Saranga D.J."/>
            <person name="Sato H."/>
            <person name="Schaeffer S.W."/>
            <person name="Schatz M.C."/>
            <person name="Schlenke T."/>
            <person name="Schwartz R."/>
            <person name="Segarra C."/>
            <person name="Singh R.S."/>
            <person name="Sirot L."/>
            <person name="Sirota M."/>
            <person name="Sisneros N.B."/>
            <person name="Smith C.D."/>
            <person name="Smith T.F."/>
            <person name="Spieth J."/>
            <person name="Stage D.E."/>
            <person name="Stark A."/>
            <person name="Stephan W."/>
            <person name="Strausberg R.L."/>
            <person name="Strempel S."/>
            <person name="Sturgill D."/>
            <person name="Sutton G."/>
            <person name="Sutton G.G."/>
            <person name="Tao W."/>
            <person name="Teichmann S."/>
            <person name="Tobari Y.N."/>
            <person name="Tomimura Y."/>
            <person name="Tsolas J.M."/>
            <person name="Valente V.L."/>
            <person name="Venter E."/>
            <person name="Venter J.C."/>
            <person name="Vicario S."/>
            <person name="Vieira F.G."/>
            <person name="Vilella A.J."/>
            <person name="Villasante A."/>
            <person name="Walenz B."/>
            <person name="Wang J."/>
            <person name="Wasserman M."/>
            <person name="Watts T."/>
            <person name="Wilson D."/>
            <person name="Wilson R.K."/>
            <person name="Wing R.A."/>
            <person name="Wolfner M.F."/>
            <person name="Wong A."/>
            <person name="Wong G.K."/>
            <person name="Wu C.I."/>
            <person name="Wu G."/>
            <person name="Yamamoto D."/>
            <person name="Yang H.P."/>
            <person name="Yang S.P."/>
            <person name="Yorke J.A."/>
            <person name="Yoshida K."/>
            <person name="Zdobnov E."/>
            <person name="Zhang P."/>
            <person name="Zhang Y."/>
            <person name="Zimin A.V."/>
            <person name="Baldwin J."/>
            <person name="Abdouelleil A."/>
            <person name="Abdulkadir J."/>
            <person name="Abebe A."/>
            <person name="Abera B."/>
            <person name="Abreu J."/>
            <person name="Acer S.C."/>
            <person name="Aftuck L."/>
            <person name="Alexander A."/>
            <person name="An P."/>
            <person name="Anderson E."/>
            <person name="Anderson S."/>
            <person name="Arachi H."/>
            <person name="Azer M."/>
            <person name="Bachantsang P."/>
            <person name="Barry A."/>
            <person name="Bayul T."/>
            <person name="Berlin A."/>
            <person name="Bessette D."/>
            <person name="Bloom T."/>
            <person name="Blye J."/>
            <person name="Boguslavskiy L."/>
            <person name="Bonnet C."/>
            <person name="Boukhgalter B."/>
            <person name="Bourzgui I."/>
            <person name="Brown A."/>
            <person name="Cahill P."/>
            <person name="Channer S."/>
            <person name="Cheshatsang Y."/>
            <person name="Chuda L."/>
            <person name="Citroen M."/>
            <person name="Collymore A."/>
            <person name="Cooke P."/>
            <person name="Costello M."/>
            <person name="D'Aco K."/>
            <person name="Daza R."/>
            <person name="De Haan G."/>
            <person name="DeGray S."/>
            <person name="DeMaso C."/>
            <person name="Dhargay N."/>
            <person name="Dooley K."/>
            <person name="Dooley E."/>
            <person name="Doricent M."/>
            <person name="Dorje P."/>
            <person name="Dorjee K."/>
            <person name="Dupes A."/>
            <person name="Elong R."/>
            <person name="Falk J."/>
            <person name="Farina A."/>
            <person name="Faro S."/>
            <person name="Ferguson D."/>
            <person name="Fisher S."/>
            <person name="Foley C.D."/>
            <person name="Franke A."/>
            <person name="Friedrich D."/>
            <person name="Gadbois L."/>
            <person name="Gearin G."/>
            <person name="Gearin C.R."/>
            <person name="Giannoukos G."/>
            <person name="Goode T."/>
            <person name="Graham J."/>
            <person name="Grandbois E."/>
            <person name="Grewal S."/>
            <person name="Gyaltsen K."/>
            <person name="Hafez N."/>
            <person name="Hagos B."/>
            <person name="Hall J."/>
            <person name="Henson C."/>
            <person name="Hollinger A."/>
            <person name="Honan T."/>
            <person name="Huard M.D."/>
            <person name="Hughes L."/>
            <person name="Hurhula B."/>
            <person name="Husby M.E."/>
            <person name="Kamat A."/>
            <person name="Kanga B."/>
            <person name="Kashin S."/>
            <person name="Khazanovich D."/>
            <person name="Kisner P."/>
            <person name="Lance K."/>
            <person name="Lara M."/>
            <person name="Lee W."/>
            <person name="Lennon N."/>
            <person name="Letendre F."/>
            <person name="LeVine R."/>
            <person name="Lipovsky A."/>
            <person name="Liu X."/>
            <person name="Liu J."/>
            <person name="Liu S."/>
            <person name="Lokyitsang T."/>
            <person name="Lokyitsang Y."/>
            <person name="Lubonja R."/>
            <person name="Lui A."/>
            <person name="MacDonald P."/>
            <person name="Magnisalis V."/>
            <person name="Maru K."/>
            <person name="Matthews C."/>
            <person name="McCusker W."/>
            <person name="McDonough S."/>
            <person name="Mehta T."/>
            <person name="Meldrim J."/>
            <person name="Meneus L."/>
            <person name="Mihai O."/>
            <person name="Mihalev A."/>
            <person name="Mihova T."/>
            <person name="Mittelman R."/>
            <person name="Mlenga V."/>
            <person name="Montmayeur A."/>
            <person name="Mulrain L."/>
            <person name="Navidi A."/>
            <person name="Naylor J."/>
            <person name="Negash T."/>
            <person name="Nguyen T."/>
            <person name="Nguyen N."/>
            <person name="Nicol R."/>
            <person name="Norbu C."/>
            <person name="Norbu N."/>
            <person name="Novod N."/>
            <person name="O'Neill B."/>
            <person name="Osman S."/>
            <person name="Markiewicz E."/>
            <person name="Oyono O.L."/>
            <person name="Patti C."/>
            <person name="Phunkhang P."/>
            <person name="Pierre F."/>
            <person name="Priest M."/>
            <person name="Raghuraman S."/>
            <person name="Rege F."/>
            <person name="Reyes R."/>
            <person name="Rise C."/>
            <person name="Rogov P."/>
            <person name="Ross K."/>
            <person name="Ryan E."/>
            <person name="Settipalli S."/>
            <person name="Shea T."/>
            <person name="Sherpa N."/>
            <person name="Shi L."/>
            <person name="Shih D."/>
            <person name="Sparrow T."/>
            <person name="Spaulding J."/>
            <person name="Stalker J."/>
            <person name="Stange-Thomann N."/>
            <person name="Stavropoulos S."/>
            <person name="Stone C."/>
            <person name="Strader C."/>
            <person name="Tesfaye S."/>
            <person name="Thomson T."/>
            <person name="Thoulutsang Y."/>
            <person name="Thoulutsang D."/>
            <person name="Topham K."/>
            <person name="Topping I."/>
            <person name="Tsamla T."/>
            <person name="Vassiliev H."/>
            <person name="Vo A."/>
            <person name="Wangchuk T."/>
            <person name="Wangdi T."/>
            <person name="Weiand M."/>
            <person name="Wilkinson J."/>
            <person name="Wilson A."/>
            <person name="Yadav S."/>
            <person name="Young G."/>
            <person name="Yu Q."/>
            <person name="Zembek L."/>
            <person name="Zhong D."/>
            <person name="Zimmer A."/>
            <person name="Zwirko Z."/>
            <person name="Jaffe D.B."/>
            <person name="Alvarez P."/>
            <person name="Brockman W."/>
            <person name="Butler J."/>
            <person name="Chin C."/>
            <person name="Gnerre S."/>
            <person name="Grabherr M."/>
            <person name="Kleber M."/>
            <person name="Mauceli E."/>
            <person name="MacCallum I."/>
        </authorList>
    </citation>
    <scope>NUCLEOTIDE SEQUENCE [LARGE SCALE GENOMIC DNA]</scope>
    <source>
        <strain evidence="3">Tai18E2 / Tucson 14021-0261.01</strain>
    </source>
</reference>
<dbReference type="AlphaFoldDB" id="A0A0R1E8U2"/>
<dbReference type="OrthoDB" id="449052at2759"/>
<name>A0A0R1E8U2_DROYA</name>
<sequence length="84" mass="9192">MRRASADLEKRRASVGAAGRGLRGDGTLDPHHAAILFRDSRGLPVADPFLEKVNLSDLGKFSNHPLNPLPCQLFRNNSLCAKQK</sequence>
<keyword evidence="3" id="KW-1185">Reference proteome</keyword>